<comment type="similarity">
    <text evidence="2 9">Belongs to the eIF-2B alpha/beta/delta subunits family.</text>
</comment>
<dbReference type="Gene3D" id="3.40.50.10470">
    <property type="entry name" value="Translation initiation factor eif-2b, domain 2"/>
    <property type="match status" value="1"/>
</dbReference>
<dbReference type="InterPro" id="IPR042529">
    <property type="entry name" value="IF_2B-like_C"/>
</dbReference>
<name>A0A0R3UK53_MESCO</name>
<gene>
    <name evidence="11" type="ORF">MCOS_LOCUS7936</name>
</gene>
<dbReference type="EMBL" id="UXSR01005428">
    <property type="protein sequence ID" value="VDD81933.1"/>
    <property type="molecule type" value="Genomic_DNA"/>
</dbReference>
<evidence type="ECO:0000256" key="1">
    <source>
        <dbReference type="ARBA" id="ARBA00004514"/>
    </source>
</evidence>
<organism evidence="11 12">
    <name type="scientific">Mesocestoides corti</name>
    <name type="common">Flatworm</name>
    <dbReference type="NCBI Taxonomy" id="53468"/>
    <lineage>
        <taxon>Eukaryota</taxon>
        <taxon>Metazoa</taxon>
        <taxon>Spiralia</taxon>
        <taxon>Lophotrochozoa</taxon>
        <taxon>Platyhelminthes</taxon>
        <taxon>Cestoda</taxon>
        <taxon>Eucestoda</taxon>
        <taxon>Cyclophyllidea</taxon>
        <taxon>Mesocestoididae</taxon>
        <taxon>Mesocestoides</taxon>
    </lineage>
</organism>
<dbReference type="Pfam" id="PF01008">
    <property type="entry name" value="IF-2B"/>
    <property type="match status" value="2"/>
</dbReference>
<dbReference type="GO" id="GO:0003743">
    <property type="term" value="F:translation initiation factor activity"/>
    <property type="evidence" value="ECO:0007669"/>
    <property type="project" value="UniProtKB-KW"/>
</dbReference>
<dbReference type="AlphaFoldDB" id="A0A0R3UK53"/>
<evidence type="ECO:0000256" key="10">
    <source>
        <dbReference type="SAM" id="MobiDB-lite"/>
    </source>
</evidence>
<feature type="compositionally biased region" description="Gly residues" evidence="10">
    <location>
        <begin position="116"/>
        <end position="126"/>
    </location>
</feature>
<dbReference type="SUPFAM" id="SSF100950">
    <property type="entry name" value="NagB/RpiA/CoA transferase-like"/>
    <property type="match status" value="1"/>
</dbReference>
<comment type="subunit">
    <text evidence="8">Component of the translation initiation factor 2B (eIF2B) complex which is a heterodecamer of two sets of five different subunits: alpha, beta, gamma, delta and epsilon. Subunits alpha, beta and delta comprise a regulatory subcomplex and subunits epsilon and gamma comprise a catalytic subcomplex. Within the complex, the hexameric regulatory complex resides at the center, with the two heterodimeric catalytic subcomplexes bound on opposite sides.</text>
</comment>
<keyword evidence="3" id="KW-0963">Cytoplasm</keyword>
<keyword evidence="5" id="KW-0648">Protein biosynthesis</keyword>
<dbReference type="Proteomes" id="UP000267029">
    <property type="component" value="Unassembled WGS sequence"/>
</dbReference>
<evidence type="ECO:0000256" key="7">
    <source>
        <dbReference type="ARBA" id="ARBA00044356"/>
    </source>
</evidence>
<evidence type="ECO:0000256" key="6">
    <source>
        <dbReference type="ARBA" id="ARBA00044147"/>
    </source>
</evidence>
<evidence type="ECO:0000256" key="3">
    <source>
        <dbReference type="ARBA" id="ARBA00022490"/>
    </source>
</evidence>
<evidence type="ECO:0000256" key="9">
    <source>
        <dbReference type="RuleBase" id="RU003814"/>
    </source>
</evidence>
<dbReference type="InterPro" id="IPR037171">
    <property type="entry name" value="NagB/RpiA_transferase-like"/>
</dbReference>
<accession>A0A0R3UK53</accession>
<keyword evidence="12" id="KW-1185">Reference proteome</keyword>
<dbReference type="STRING" id="53468.A0A0R3UK53"/>
<comment type="subcellular location">
    <subcellularLocation>
        <location evidence="1">Cytoplasm</location>
        <location evidence="1">Cytosol</location>
    </subcellularLocation>
</comment>
<keyword evidence="4" id="KW-0396">Initiation factor</keyword>
<feature type="region of interest" description="Disordered" evidence="10">
    <location>
        <begin position="1"/>
        <end position="131"/>
    </location>
</feature>
<feature type="compositionally biased region" description="Low complexity" evidence="10">
    <location>
        <begin position="27"/>
        <end position="46"/>
    </location>
</feature>
<dbReference type="InterPro" id="IPR000649">
    <property type="entry name" value="IF-2B-related"/>
</dbReference>
<dbReference type="OrthoDB" id="10254737at2759"/>
<dbReference type="PANTHER" id="PTHR10233:SF14">
    <property type="entry name" value="TRANSLATION INITIATION FACTOR EIF-2B SUBUNIT DELTA"/>
    <property type="match status" value="1"/>
</dbReference>
<dbReference type="GO" id="GO:0005829">
    <property type="term" value="C:cytosol"/>
    <property type="evidence" value="ECO:0007669"/>
    <property type="project" value="UniProtKB-SubCell"/>
</dbReference>
<feature type="compositionally biased region" description="Basic and acidic residues" evidence="10">
    <location>
        <begin position="75"/>
        <end position="90"/>
    </location>
</feature>
<evidence type="ECO:0000256" key="4">
    <source>
        <dbReference type="ARBA" id="ARBA00022540"/>
    </source>
</evidence>
<dbReference type="PANTHER" id="PTHR10233">
    <property type="entry name" value="TRANSLATION INITIATION FACTOR EIF-2B"/>
    <property type="match status" value="1"/>
</dbReference>
<evidence type="ECO:0000313" key="12">
    <source>
        <dbReference type="Proteomes" id="UP000267029"/>
    </source>
</evidence>
<proteinExistence type="inferred from homology"/>
<protein>
    <recommendedName>
        <fullName evidence="6">Translation initiation factor eIF2B subunit delta</fullName>
    </recommendedName>
    <alternativeName>
        <fullName evidence="7">eIF2B GDP-GTP exchange factor subunit delta</fullName>
    </alternativeName>
</protein>
<evidence type="ECO:0000313" key="11">
    <source>
        <dbReference type="EMBL" id="VDD81933.1"/>
    </source>
</evidence>
<reference evidence="11 12" key="1">
    <citation type="submission" date="2018-10" db="EMBL/GenBank/DDBJ databases">
        <authorList>
            <consortium name="Pathogen Informatics"/>
        </authorList>
    </citation>
    <scope>NUCLEOTIDE SEQUENCE [LARGE SCALE GENOMIC DNA]</scope>
</reference>
<evidence type="ECO:0000256" key="8">
    <source>
        <dbReference type="ARBA" id="ARBA00046432"/>
    </source>
</evidence>
<feature type="compositionally biased region" description="Basic and acidic residues" evidence="10">
    <location>
        <begin position="13"/>
        <end position="26"/>
    </location>
</feature>
<sequence length="566" mass="60998">MQESVAPSVPTKSKAELRRERRELQEAQRAAKSAAKATANASKNSTQPAQGPKKQEQGVSDAPVKPQGGQKRRPQKSDGHAPSTPRKDSAGDQSVGKGALPTSPQPTAPTKAPAASGGGGGGGSSGGQQALGVMRMDDPAHFKKSIRQLHKKMLQPRPQDPVRVNLFCHLSQPDKRVDVLGKLNLGAKSSIHPAFLALGVDVDEGRIVGSNRRCIEFLRAVVALISSFPWSDHAAAGVSLARAFHTTLDRHVTFLDQCRPLPVTVRNAVQFLKIVLNRMDSVSSPDEMHNQLIEAVGGFVNDRIRLAGKAIADIAADSIRPGELVCVFGHSTLVAEVLVTAWNSRTNNFSVLVVDSRPRCEGRRMFTHLRKAGIPCELVHIAALPMLAPKTNYIYTHLPNPFALSLSSVLQISLTLLGAHSLLSNGYVIGAMGTAQVANIVASVAHTPVLVCAETYKFWERAQSDAFEFNELGDPDDIWRGPRGTQDDWRKPREGNLPCEGDGLANWREAKNLRLLNLVYDVVPPELVSAVVTELGILPTTSVPVVLRVKQASGDTDCFVSPILTL</sequence>
<evidence type="ECO:0000256" key="5">
    <source>
        <dbReference type="ARBA" id="ARBA00022917"/>
    </source>
</evidence>
<evidence type="ECO:0000256" key="2">
    <source>
        <dbReference type="ARBA" id="ARBA00007251"/>
    </source>
</evidence>